<sequence>MTSNPMDEVLGRWKAAFDDHDVEAMADLFHPDALFLGFGPEVLVGRQMVRAYYGAVPDDRSADVTVLHTYSIGQGAAGGFAHVVFRDPTGWEAPVYLSLALELSAGSWRIRQYHVCRIGPPR</sequence>
<reference evidence="2 3" key="1">
    <citation type="submission" date="2016-06" db="EMBL/GenBank/DDBJ databases">
        <authorList>
            <person name="Kjaerup R.B."/>
            <person name="Dalgaard T.S."/>
            <person name="Juul-Madsen H.R."/>
        </authorList>
    </citation>
    <scope>NUCLEOTIDE SEQUENCE [LARGE SCALE GENOMIC DNA]</scope>
    <source>
        <strain evidence="2 3">DSM 43821</strain>
    </source>
</reference>
<dbReference type="InterPro" id="IPR011944">
    <property type="entry name" value="Steroid_delta5-4_isomerase"/>
</dbReference>
<dbReference type="Proteomes" id="UP000198228">
    <property type="component" value="Chromosome I"/>
</dbReference>
<dbReference type="AlphaFoldDB" id="A0A1C4YVA6"/>
<dbReference type="Pfam" id="PF13474">
    <property type="entry name" value="SnoaL_3"/>
    <property type="match status" value="1"/>
</dbReference>
<accession>A0A1C4YVA6</accession>
<dbReference type="EMBL" id="LT607410">
    <property type="protein sequence ID" value="SCF24628.1"/>
    <property type="molecule type" value="Genomic_DNA"/>
</dbReference>
<dbReference type="InterPro" id="IPR032710">
    <property type="entry name" value="NTF2-like_dom_sf"/>
</dbReference>
<feature type="domain" description="SnoaL-like" evidence="1">
    <location>
        <begin position="8"/>
        <end position="114"/>
    </location>
</feature>
<dbReference type="SUPFAM" id="SSF54427">
    <property type="entry name" value="NTF2-like"/>
    <property type="match status" value="1"/>
</dbReference>
<evidence type="ECO:0000259" key="1">
    <source>
        <dbReference type="Pfam" id="PF13474"/>
    </source>
</evidence>
<dbReference type="RefSeq" id="WP_197700748.1">
    <property type="nucleotide sequence ID" value="NZ_LT607410.1"/>
</dbReference>
<name>A0A1C4YVA6_9ACTN</name>
<dbReference type="NCBIfam" id="TIGR02246">
    <property type="entry name" value="SgcJ/EcaC family oxidoreductase"/>
    <property type="match status" value="1"/>
</dbReference>
<protein>
    <recommendedName>
        <fullName evidence="1">SnoaL-like domain-containing protein</fullName>
    </recommendedName>
</protein>
<organism evidence="2 3">
    <name type="scientific">Micromonospora purpureochromogenes</name>
    <dbReference type="NCBI Taxonomy" id="47872"/>
    <lineage>
        <taxon>Bacteria</taxon>
        <taxon>Bacillati</taxon>
        <taxon>Actinomycetota</taxon>
        <taxon>Actinomycetes</taxon>
        <taxon>Micromonosporales</taxon>
        <taxon>Micromonosporaceae</taxon>
        <taxon>Micromonospora</taxon>
    </lineage>
</organism>
<dbReference type="InterPro" id="IPR037401">
    <property type="entry name" value="SnoaL-like"/>
</dbReference>
<evidence type="ECO:0000313" key="3">
    <source>
        <dbReference type="Proteomes" id="UP000198228"/>
    </source>
</evidence>
<evidence type="ECO:0000313" key="2">
    <source>
        <dbReference type="EMBL" id="SCF24628.1"/>
    </source>
</evidence>
<dbReference type="Gene3D" id="3.10.450.50">
    <property type="match status" value="1"/>
</dbReference>
<gene>
    <name evidence="2" type="ORF">GA0074696_3741</name>
</gene>
<proteinExistence type="predicted"/>